<dbReference type="InterPro" id="IPR018076">
    <property type="entry name" value="T2SS_GspF_dom"/>
</dbReference>
<evidence type="ECO:0000256" key="6">
    <source>
        <dbReference type="ARBA" id="ARBA00023136"/>
    </source>
</evidence>
<dbReference type="GO" id="GO:0005886">
    <property type="term" value="C:plasma membrane"/>
    <property type="evidence" value="ECO:0007669"/>
    <property type="project" value="UniProtKB-SubCell"/>
</dbReference>
<evidence type="ECO:0000256" key="1">
    <source>
        <dbReference type="ARBA" id="ARBA00004651"/>
    </source>
</evidence>
<comment type="similarity">
    <text evidence="2">Belongs to the GSP F family.</text>
</comment>
<keyword evidence="6 7" id="KW-0472">Membrane</keyword>
<feature type="transmembrane region" description="Helical" evidence="7">
    <location>
        <begin position="328"/>
        <end position="347"/>
    </location>
</feature>
<evidence type="ECO:0000256" key="7">
    <source>
        <dbReference type="SAM" id="Phobius"/>
    </source>
</evidence>
<evidence type="ECO:0000256" key="5">
    <source>
        <dbReference type="ARBA" id="ARBA00022989"/>
    </source>
</evidence>
<dbReference type="InterPro" id="IPR003004">
    <property type="entry name" value="GspF/PilC"/>
</dbReference>
<dbReference type="EMBL" id="UAUF01000010">
    <property type="protein sequence ID" value="SPZ05209.1"/>
    <property type="molecule type" value="Genomic_DNA"/>
</dbReference>
<dbReference type="InterPro" id="IPR042094">
    <property type="entry name" value="T2SS_GspF_sf"/>
</dbReference>
<evidence type="ECO:0000256" key="3">
    <source>
        <dbReference type="ARBA" id="ARBA00022475"/>
    </source>
</evidence>
<reference evidence="9 10" key="1">
    <citation type="submission" date="2018-06" db="EMBL/GenBank/DDBJ databases">
        <authorList>
            <consortium name="Pathogen Informatics"/>
            <person name="Doyle S."/>
        </authorList>
    </citation>
    <scope>NUCLEOTIDE SEQUENCE [LARGE SCALE GENOMIC DNA]</scope>
    <source>
        <strain evidence="9 10">NCTC11842</strain>
    </source>
</reference>
<evidence type="ECO:0000313" key="10">
    <source>
        <dbReference type="Proteomes" id="UP000250443"/>
    </source>
</evidence>
<gene>
    <name evidence="9" type="primary">epsF_2</name>
    <name evidence="9" type="ORF">NCTC11842_01648</name>
</gene>
<evidence type="ECO:0000256" key="4">
    <source>
        <dbReference type="ARBA" id="ARBA00022692"/>
    </source>
</evidence>
<feature type="domain" description="Type II secretion system protein GspF" evidence="8">
    <location>
        <begin position="16"/>
        <end position="133"/>
    </location>
</feature>
<protein>
    <submittedName>
        <fullName evidence="9">Pilin biogenesis protein</fullName>
    </submittedName>
</protein>
<keyword evidence="5 7" id="KW-1133">Transmembrane helix</keyword>
<accession>A0A2X2EAK5</accession>
<comment type="subcellular location">
    <subcellularLocation>
        <location evidence="1">Cell membrane</location>
        <topology evidence="1">Multi-pass membrane protein</topology>
    </subcellularLocation>
</comment>
<dbReference type="RefSeq" id="WP_112297691.1">
    <property type="nucleotide sequence ID" value="NZ_DAMAAI010000024.1"/>
</dbReference>
<evidence type="ECO:0000313" key="9">
    <source>
        <dbReference type="EMBL" id="SPZ05209.1"/>
    </source>
</evidence>
<dbReference type="PANTHER" id="PTHR30012">
    <property type="entry name" value="GENERAL SECRETION PATHWAY PROTEIN"/>
    <property type="match status" value="1"/>
</dbReference>
<proteinExistence type="inferred from homology"/>
<dbReference type="PANTHER" id="PTHR30012:SF0">
    <property type="entry name" value="TYPE II SECRETION SYSTEM PROTEIN F-RELATED"/>
    <property type="match status" value="1"/>
</dbReference>
<evidence type="ECO:0000259" key="8">
    <source>
        <dbReference type="Pfam" id="PF00482"/>
    </source>
</evidence>
<dbReference type="Proteomes" id="UP000250443">
    <property type="component" value="Unassembled WGS sequence"/>
</dbReference>
<keyword evidence="3" id="KW-1003">Cell membrane</keyword>
<dbReference type="Pfam" id="PF00482">
    <property type="entry name" value="T2SSF"/>
    <property type="match status" value="1"/>
</dbReference>
<feature type="transmembrane region" description="Helical" evidence="7">
    <location>
        <begin position="165"/>
        <end position="186"/>
    </location>
</feature>
<sequence>MATKVKMLTLREQISFVRNLGALIGSGLPLPDSLRQLSRLLPRQKEKIEEMAVMVERGRYLSHACSGLLPEELISAIVVGEQSGKMESVLFEIRDTLAMRLRMKKTSSKLMQPAMMFFFGITVFVGFVMGVIPTLSETSSKLQPPGRPVHRAFLMDIMVGLANFFHTWGLMLLVILLLSIVGIALWSKTPQGRISLYRAVLKVPFIGNALKNIDFALWARYMALMWRAGYADMPKAIGITMKSMPLAFRPGVELYQRDISMGRGLGAACDPRRLNADDPRHEWPMLLQVALQISEKSMQTDDQLTSASIYMLEDAETIIDRLVELSRVFVLVLVAVTAALPIIAYMFEVITLVSGTLSSSLK</sequence>
<dbReference type="Gene3D" id="1.20.81.30">
    <property type="entry name" value="Type II secretion system (T2SS), domain F"/>
    <property type="match status" value="1"/>
</dbReference>
<keyword evidence="4 7" id="KW-0812">Transmembrane</keyword>
<evidence type="ECO:0000256" key="2">
    <source>
        <dbReference type="ARBA" id="ARBA00005745"/>
    </source>
</evidence>
<organism evidence="9 10">
    <name type="scientific">Pseudomonas luteola</name>
    <dbReference type="NCBI Taxonomy" id="47886"/>
    <lineage>
        <taxon>Bacteria</taxon>
        <taxon>Pseudomonadati</taxon>
        <taxon>Pseudomonadota</taxon>
        <taxon>Gammaproteobacteria</taxon>
        <taxon>Pseudomonadales</taxon>
        <taxon>Pseudomonadaceae</taxon>
        <taxon>Pseudomonas</taxon>
    </lineage>
</organism>
<name>A0A2X2EAK5_PSELU</name>
<dbReference type="AlphaFoldDB" id="A0A2X2EAK5"/>
<feature type="transmembrane region" description="Helical" evidence="7">
    <location>
        <begin position="110"/>
        <end position="132"/>
    </location>
</feature>